<dbReference type="SMART" id="SM01217">
    <property type="entry name" value="Fn3_like"/>
    <property type="match status" value="1"/>
</dbReference>
<dbReference type="InterPro" id="IPR013783">
    <property type="entry name" value="Ig-like_fold"/>
</dbReference>
<dbReference type="InterPro" id="IPR002772">
    <property type="entry name" value="Glyco_hydro_3_C"/>
</dbReference>
<dbReference type="Pfam" id="PF01915">
    <property type="entry name" value="Glyco_hydro_3_C"/>
    <property type="match status" value="1"/>
</dbReference>
<gene>
    <name evidence="5" type="ORF">CTER_5305</name>
</gene>
<keyword evidence="5" id="KW-0326">Glycosidase</keyword>
<name>S0FJ65_RUMCE</name>
<dbReference type="Pfam" id="PF14310">
    <property type="entry name" value="Fn3-like"/>
    <property type="match status" value="1"/>
</dbReference>
<dbReference type="InterPro" id="IPR036881">
    <property type="entry name" value="Glyco_hydro_3_C_sf"/>
</dbReference>
<comment type="similarity">
    <text evidence="1">Belongs to the glycosyl hydrolase 3 family.</text>
</comment>
<evidence type="ECO:0000313" key="6">
    <source>
        <dbReference type="Proteomes" id="UP000014155"/>
    </source>
</evidence>
<dbReference type="EMBL" id="AORV01000072">
    <property type="protein sequence ID" value="EMS69154.1"/>
    <property type="molecule type" value="Genomic_DNA"/>
</dbReference>
<keyword evidence="2" id="KW-0732">Signal</keyword>
<dbReference type="InterPro" id="IPR026891">
    <property type="entry name" value="Fn3-like"/>
</dbReference>
<dbReference type="GO" id="GO:0031222">
    <property type="term" value="P:arabinan catabolic process"/>
    <property type="evidence" value="ECO:0007669"/>
    <property type="project" value="TreeGrafter"/>
</dbReference>
<keyword evidence="6" id="KW-1185">Reference proteome</keyword>
<dbReference type="PRINTS" id="PR00133">
    <property type="entry name" value="GLHYDRLASE3"/>
</dbReference>
<dbReference type="GO" id="GO:0046556">
    <property type="term" value="F:alpha-L-arabinofuranosidase activity"/>
    <property type="evidence" value="ECO:0007669"/>
    <property type="project" value="TreeGrafter"/>
</dbReference>
<feature type="domain" description="Fibronectin type III-like" evidence="4">
    <location>
        <begin position="618"/>
        <end position="687"/>
    </location>
</feature>
<dbReference type="AlphaFoldDB" id="S0FJ65"/>
<dbReference type="Proteomes" id="UP000014155">
    <property type="component" value="Unassembled WGS sequence"/>
</dbReference>
<dbReference type="InterPro" id="IPR044993">
    <property type="entry name" value="BXL"/>
</dbReference>
<protein>
    <submittedName>
        <fullName evidence="5">Glycoside hydrolase</fullName>
        <ecNumber evidence="5">3.2.1.21</ecNumber>
    </submittedName>
</protein>
<dbReference type="Gene3D" id="3.20.20.300">
    <property type="entry name" value="Glycoside hydrolase, family 3, N-terminal domain"/>
    <property type="match status" value="1"/>
</dbReference>
<sequence>MLKYLDTNLSADERAQDLVSHMTLEEKASQLRYDAPAIERLGVPKYTWWNEALHGVAREGTATVFPQAIALAAIFDEGYLKKIAGIIATEGRAKYNANVRSEDRDIYKGLTFWSPNVNIFRDPRWGRGHETYGEDPYLTSRLGVAFIKGLQGEGKYLKGAACAKHFAVHSGPEAIRHEFNAEVSQKDLWETYLPAFEACVKEGKVEAVMGAYNRTNGEPCCGSKTLLKDILRDRWGFDGHVTSDCWAIADFHMHHHVTATPTESAAMALKNGCNLNCGNIYLYLLAAYKEGLVTEEDITNSAVQLMKTRIKLGMFDGHIEYDDIPYEVNDCKEHRAVSLEAAHKSMVLLKNSGLLPLDREKMKSVAVIGPNADNQLMLKGNYFGTASEYVTILEGIREAVADDVRLYYSEGCHMFKEKIGDWSDPDDRLSEVRAIAENSDVIVLCLGMDSEIEGEQGDASNAAAAGDKNSLDLPGRQQKLLETVVATDKPVVLVLGVGSALAINYAQEHCAAILNAWYPGSLGGRAVADILFGKVSPGGKLPVTFYKSIEELPDFTDYSMKSRTYRYLESEPLYPFGYGLTYSATVLSDLKAAVDGKKGQPLKISVTIANTGSYEVEEVIQCYIKDIESPFAVRNHSLCAFKRVALLKGESREVTLEIQPAVFEVVNQQGERVAGSGRYCIYVGTSQPDARSVELTGQKPLEFMYNLV</sequence>
<dbReference type="GO" id="GO:0045493">
    <property type="term" value="P:xylan catabolic process"/>
    <property type="evidence" value="ECO:0007669"/>
    <property type="project" value="InterPro"/>
</dbReference>
<organism evidence="5 6">
    <name type="scientific">Ruminiclostridium cellobioparum subsp. termitidis CT1112</name>
    <dbReference type="NCBI Taxonomy" id="1195236"/>
    <lineage>
        <taxon>Bacteria</taxon>
        <taxon>Bacillati</taxon>
        <taxon>Bacillota</taxon>
        <taxon>Clostridia</taxon>
        <taxon>Eubacteriales</taxon>
        <taxon>Oscillospiraceae</taxon>
        <taxon>Ruminiclostridium</taxon>
    </lineage>
</organism>
<dbReference type="SUPFAM" id="SSF52279">
    <property type="entry name" value="Beta-D-glucan exohydrolase, C-terminal domain"/>
    <property type="match status" value="1"/>
</dbReference>
<dbReference type="EC" id="3.2.1.21" evidence="5"/>
<dbReference type="PATRIC" id="fig|1195236.3.peg.5443"/>
<dbReference type="eggNOG" id="COG1472">
    <property type="taxonomic scope" value="Bacteria"/>
</dbReference>
<dbReference type="Gene3D" id="2.60.40.10">
    <property type="entry name" value="Immunoglobulins"/>
    <property type="match status" value="1"/>
</dbReference>
<dbReference type="InterPro" id="IPR036962">
    <property type="entry name" value="Glyco_hydro_3_N_sf"/>
</dbReference>
<evidence type="ECO:0000256" key="2">
    <source>
        <dbReference type="ARBA" id="ARBA00022729"/>
    </source>
</evidence>
<comment type="caution">
    <text evidence="5">The sequence shown here is derived from an EMBL/GenBank/DDBJ whole genome shotgun (WGS) entry which is preliminary data.</text>
</comment>
<dbReference type="InterPro" id="IPR001764">
    <property type="entry name" value="Glyco_hydro_3_N"/>
</dbReference>
<evidence type="ECO:0000313" key="5">
    <source>
        <dbReference type="EMBL" id="EMS69154.1"/>
    </source>
</evidence>
<evidence type="ECO:0000256" key="1">
    <source>
        <dbReference type="ARBA" id="ARBA00005336"/>
    </source>
</evidence>
<dbReference type="Pfam" id="PF00933">
    <property type="entry name" value="Glyco_hydro_3"/>
    <property type="match status" value="1"/>
</dbReference>
<dbReference type="SUPFAM" id="SSF51445">
    <property type="entry name" value="(Trans)glycosidases"/>
    <property type="match status" value="1"/>
</dbReference>
<evidence type="ECO:0000259" key="4">
    <source>
        <dbReference type="SMART" id="SM01217"/>
    </source>
</evidence>
<accession>S0FJ65</accession>
<dbReference type="PANTHER" id="PTHR42721">
    <property type="entry name" value="SUGAR HYDROLASE-RELATED"/>
    <property type="match status" value="1"/>
</dbReference>
<dbReference type="InterPro" id="IPR017853">
    <property type="entry name" value="GH"/>
</dbReference>
<dbReference type="STRING" id="1195236.CTER_5305"/>
<dbReference type="Gene3D" id="3.40.50.1700">
    <property type="entry name" value="Glycoside hydrolase family 3 C-terminal domain"/>
    <property type="match status" value="1"/>
</dbReference>
<proteinExistence type="inferred from homology"/>
<dbReference type="GO" id="GO:0008422">
    <property type="term" value="F:beta-glucosidase activity"/>
    <property type="evidence" value="ECO:0007669"/>
    <property type="project" value="UniProtKB-EC"/>
</dbReference>
<evidence type="ECO:0000256" key="3">
    <source>
        <dbReference type="ARBA" id="ARBA00022801"/>
    </source>
</evidence>
<dbReference type="RefSeq" id="WP_004630904.1">
    <property type="nucleotide sequence ID" value="NZ_AORV01000072.1"/>
</dbReference>
<reference evidence="5 6" key="1">
    <citation type="journal article" date="2013" name="Genome Announc.">
        <title>Draft Genome Sequence of the Cellulolytic, Mesophilic, Anaerobic Bacterium Clostridium termitidis Strain CT1112 (DSM 5398).</title>
        <authorList>
            <person name="Lal S."/>
            <person name="Ramachandran U."/>
            <person name="Zhang X."/>
            <person name="Munir R."/>
            <person name="Sparling R."/>
            <person name="Levin D.B."/>
        </authorList>
    </citation>
    <scope>NUCLEOTIDE SEQUENCE [LARGE SCALE GENOMIC DNA]</scope>
    <source>
        <strain evidence="5 6">CT1112</strain>
    </source>
</reference>
<dbReference type="PANTHER" id="PTHR42721:SF3">
    <property type="entry name" value="BETA-D-XYLOSIDASE 5-RELATED"/>
    <property type="match status" value="1"/>
</dbReference>
<dbReference type="GO" id="GO:0009044">
    <property type="term" value="F:xylan 1,4-beta-xylosidase activity"/>
    <property type="evidence" value="ECO:0007669"/>
    <property type="project" value="InterPro"/>
</dbReference>
<keyword evidence="3 5" id="KW-0378">Hydrolase</keyword>